<feature type="repeat" description="WD" evidence="3">
    <location>
        <begin position="243"/>
        <end position="284"/>
    </location>
</feature>
<dbReference type="InterPro" id="IPR011659">
    <property type="entry name" value="WD40"/>
</dbReference>
<dbReference type="InterPro" id="IPR001680">
    <property type="entry name" value="WD40_rpt"/>
</dbReference>
<dbReference type="InterPro" id="IPR011009">
    <property type="entry name" value="Kinase-like_dom_sf"/>
</dbReference>
<accession>A0A432MDY8</accession>
<reference evidence="5 6" key="1">
    <citation type="submission" date="2018-12" db="EMBL/GenBank/DDBJ databases">
        <authorList>
            <person name="Toschakov S.V."/>
        </authorList>
    </citation>
    <scope>NUCLEOTIDE SEQUENCE [LARGE SCALE GENOMIC DNA]</scope>
    <source>
        <strain evidence="5 6">GM2012</strain>
    </source>
</reference>
<dbReference type="PROSITE" id="PS50082">
    <property type="entry name" value="WD_REPEATS_2"/>
    <property type="match status" value="3"/>
</dbReference>
<feature type="repeat" description="WD" evidence="3">
    <location>
        <begin position="327"/>
        <end position="359"/>
    </location>
</feature>
<evidence type="ECO:0000256" key="3">
    <source>
        <dbReference type="PROSITE-ProRule" id="PRU00221"/>
    </source>
</evidence>
<evidence type="ECO:0000256" key="1">
    <source>
        <dbReference type="ARBA" id="ARBA00022574"/>
    </source>
</evidence>
<keyword evidence="6" id="KW-1185">Reference proteome</keyword>
<keyword evidence="2" id="KW-0677">Repeat</keyword>
<dbReference type="SMART" id="SM00320">
    <property type="entry name" value="WD40"/>
    <property type="match status" value="5"/>
</dbReference>
<dbReference type="SUPFAM" id="SSF56112">
    <property type="entry name" value="Protein kinase-like (PK-like)"/>
    <property type="match status" value="1"/>
</dbReference>
<name>A0A432MDY8_9BACT</name>
<evidence type="ECO:0000256" key="2">
    <source>
        <dbReference type="ARBA" id="ARBA00022737"/>
    </source>
</evidence>
<reference evidence="5 6" key="2">
    <citation type="submission" date="2019-01" db="EMBL/GenBank/DDBJ databases">
        <title>Tautonia sociabilis, a novel thermotolerant planctomycete of Isosphaeraceae family, isolated from a 4000 m deep subterranean habitat.</title>
        <authorList>
            <person name="Kovaleva O.L."/>
            <person name="Elcheninov A.G."/>
            <person name="Van Heerden E."/>
            <person name="Toshchakov S.V."/>
            <person name="Novikov A."/>
            <person name="Bonch-Osmolovskaya E.A."/>
            <person name="Kublanov I.V."/>
        </authorList>
    </citation>
    <scope>NUCLEOTIDE SEQUENCE [LARGE SCALE GENOMIC DNA]</scope>
    <source>
        <strain evidence="5 6">GM2012</strain>
    </source>
</reference>
<evidence type="ECO:0000313" key="5">
    <source>
        <dbReference type="EMBL" id="RUL83309.1"/>
    </source>
</evidence>
<dbReference type="SUPFAM" id="SSF50998">
    <property type="entry name" value="Quinoprotein alcohol dehydrogenase-like"/>
    <property type="match status" value="1"/>
</dbReference>
<feature type="region of interest" description="Disordered" evidence="4">
    <location>
        <begin position="456"/>
        <end position="483"/>
    </location>
</feature>
<dbReference type="Gene3D" id="2.130.10.10">
    <property type="entry name" value="YVTN repeat-like/Quinoprotein amine dehydrogenase"/>
    <property type="match status" value="2"/>
</dbReference>
<dbReference type="InterPro" id="IPR015943">
    <property type="entry name" value="WD40/YVTN_repeat-like_dom_sf"/>
</dbReference>
<dbReference type="EMBL" id="RYZH01000062">
    <property type="protein sequence ID" value="RUL83309.1"/>
    <property type="molecule type" value="Genomic_DNA"/>
</dbReference>
<feature type="repeat" description="WD" evidence="3">
    <location>
        <begin position="288"/>
        <end position="326"/>
    </location>
</feature>
<feature type="compositionally biased region" description="Low complexity" evidence="4">
    <location>
        <begin position="456"/>
        <end position="476"/>
    </location>
</feature>
<gene>
    <name evidence="5" type="ORF">TsocGM_22430</name>
</gene>
<evidence type="ECO:0000256" key="4">
    <source>
        <dbReference type="SAM" id="MobiDB-lite"/>
    </source>
</evidence>
<proteinExistence type="predicted"/>
<dbReference type="PANTHER" id="PTHR19848:SF8">
    <property type="entry name" value="F-BOX AND WD REPEAT DOMAIN CONTAINING 7"/>
    <property type="match status" value="1"/>
</dbReference>
<dbReference type="Pfam" id="PF07676">
    <property type="entry name" value="PD40"/>
    <property type="match status" value="1"/>
</dbReference>
<dbReference type="PROSITE" id="PS50294">
    <property type="entry name" value="WD_REPEATS_REGION"/>
    <property type="match status" value="1"/>
</dbReference>
<dbReference type="Pfam" id="PF00400">
    <property type="entry name" value="WD40"/>
    <property type="match status" value="2"/>
</dbReference>
<evidence type="ECO:0000313" key="6">
    <source>
        <dbReference type="Proteomes" id="UP000280296"/>
    </source>
</evidence>
<dbReference type="Proteomes" id="UP000280296">
    <property type="component" value="Unassembled WGS sequence"/>
</dbReference>
<protein>
    <submittedName>
        <fullName evidence="5">Uncharacterized protein</fullName>
    </submittedName>
</protein>
<comment type="caution">
    <text evidence="5">The sequence shown here is derived from an EMBL/GenBank/DDBJ whole genome shotgun (WGS) entry which is preliminary data.</text>
</comment>
<dbReference type="OrthoDB" id="222844at2"/>
<keyword evidence="1 3" id="KW-0853">WD repeat</keyword>
<organism evidence="5 6">
    <name type="scientific">Tautonia sociabilis</name>
    <dbReference type="NCBI Taxonomy" id="2080755"/>
    <lineage>
        <taxon>Bacteria</taxon>
        <taxon>Pseudomonadati</taxon>
        <taxon>Planctomycetota</taxon>
        <taxon>Planctomycetia</taxon>
        <taxon>Isosphaerales</taxon>
        <taxon>Isosphaeraceae</taxon>
        <taxon>Tautonia</taxon>
    </lineage>
</organism>
<sequence>MCPEDDPGGAHARPEAVSRFLVEAQAIARVRHSNIVQIYHIGERDGLPYLELEYVEGGGLDRLLDGTPRAAGWSAGLVEPLARAVAEADTHRRQINAIRARTWADRAIRPIRAVLADDSWPGGLPLHPGGRHLIATTLIDGSTRDAEHGLWDLDRELSLPFPDGSTKATAASWSPDGRSIAVAAGEGGVSLCSFPEGGTTTRIAFPGRVRLLEFSADGRFLAIAGGDLARVWDVEAGAFATPALEHENTVAGACFSPDGRTILTWGMGNDLRFWEADSGRPRFAPVVHGDTCHDARFSPSGRLLAVASYDGSVRVRDSQTGAVVAELPEHPDLVYSAAFSPDGRRLVSACRDRQVRVWDCEKGEPPPPPRRRPYTTTWISPTRFERSWTAFGASASRRCARASRASECGTTRSWSSRSSWMRTRCSLRPTPTRSLSWARWTSRTGQWCWRLLPGSSGRSRTPGSAGSSTWGWPAPTGGRGGGI</sequence>
<dbReference type="AlphaFoldDB" id="A0A432MDY8"/>
<dbReference type="InterPro" id="IPR011047">
    <property type="entry name" value="Quinoprotein_ADH-like_sf"/>
</dbReference>
<dbReference type="PANTHER" id="PTHR19848">
    <property type="entry name" value="WD40 REPEAT PROTEIN"/>
    <property type="match status" value="1"/>
</dbReference>
<dbReference type="Gene3D" id="1.10.510.10">
    <property type="entry name" value="Transferase(Phosphotransferase) domain 1"/>
    <property type="match status" value="1"/>
</dbReference>